<dbReference type="Proteomes" id="UP000593576">
    <property type="component" value="Unassembled WGS sequence"/>
</dbReference>
<reference evidence="1 2" key="1">
    <citation type="journal article" date="2019" name="Genome Biol. Evol.">
        <title>Insights into the evolution of the New World diploid cottons (Gossypium, subgenus Houzingenia) based on genome sequencing.</title>
        <authorList>
            <person name="Grover C.E."/>
            <person name="Arick M.A. 2nd"/>
            <person name="Thrash A."/>
            <person name="Conover J.L."/>
            <person name="Sanders W.S."/>
            <person name="Peterson D.G."/>
            <person name="Frelichowski J.E."/>
            <person name="Scheffler J.A."/>
            <person name="Scheffler B.E."/>
            <person name="Wendel J.F."/>
        </authorList>
    </citation>
    <scope>NUCLEOTIDE SEQUENCE [LARGE SCALE GENOMIC DNA]</scope>
    <source>
        <strain evidence="1">1</strain>
        <tissue evidence="1">Leaf</tissue>
    </source>
</reference>
<evidence type="ECO:0000313" key="1">
    <source>
        <dbReference type="EMBL" id="MBA0881480.1"/>
    </source>
</evidence>
<gene>
    <name evidence="1" type="ORF">Goshw_003277</name>
</gene>
<accession>A0A7J9NE13</accession>
<sequence length="116" mass="12928">MHDGIIKTLSDVKHVLDLKKNLISLGYFASKGCIINIESNEIKVSRGALILMEGKNIDSLYVLEVSIVIGEIGRPSSVKESKSTPLKRRQLGHKREKCITVSYKRGSLLDTSFEKI</sequence>
<evidence type="ECO:0000313" key="2">
    <source>
        <dbReference type="Proteomes" id="UP000593576"/>
    </source>
</evidence>
<dbReference type="AlphaFoldDB" id="A0A7J9NE13"/>
<keyword evidence="2" id="KW-1185">Reference proteome</keyword>
<protein>
    <submittedName>
        <fullName evidence="1">Uncharacterized protein</fullName>
    </submittedName>
</protein>
<comment type="caution">
    <text evidence="1">The sequence shown here is derived from an EMBL/GenBank/DDBJ whole genome shotgun (WGS) entry which is preliminary data.</text>
</comment>
<organism evidence="1 2">
    <name type="scientific">Gossypium schwendimanii</name>
    <name type="common">Cotton</name>
    <dbReference type="NCBI Taxonomy" id="34291"/>
    <lineage>
        <taxon>Eukaryota</taxon>
        <taxon>Viridiplantae</taxon>
        <taxon>Streptophyta</taxon>
        <taxon>Embryophyta</taxon>
        <taxon>Tracheophyta</taxon>
        <taxon>Spermatophyta</taxon>
        <taxon>Magnoliopsida</taxon>
        <taxon>eudicotyledons</taxon>
        <taxon>Gunneridae</taxon>
        <taxon>Pentapetalae</taxon>
        <taxon>rosids</taxon>
        <taxon>malvids</taxon>
        <taxon>Malvales</taxon>
        <taxon>Malvaceae</taxon>
        <taxon>Malvoideae</taxon>
        <taxon>Gossypium</taxon>
    </lineage>
</organism>
<dbReference type="OrthoDB" id="1736601at2759"/>
<feature type="non-terminal residue" evidence="1">
    <location>
        <position position="116"/>
    </location>
</feature>
<dbReference type="EMBL" id="JABFAF010279346">
    <property type="protein sequence ID" value="MBA0881480.1"/>
    <property type="molecule type" value="Genomic_DNA"/>
</dbReference>
<proteinExistence type="predicted"/>
<name>A0A7J9NE13_GOSSC</name>